<organism evidence="1 2">
    <name type="scientific">Parasphingorhabdus cellanae</name>
    <dbReference type="NCBI Taxonomy" id="2806553"/>
    <lineage>
        <taxon>Bacteria</taxon>
        <taxon>Pseudomonadati</taxon>
        <taxon>Pseudomonadota</taxon>
        <taxon>Alphaproteobacteria</taxon>
        <taxon>Sphingomonadales</taxon>
        <taxon>Sphingomonadaceae</taxon>
        <taxon>Parasphingorhabdus</taxon>
    </lineage>
</organism>
<sequence length="39" mass="4219">MNNALGDLNNVMMIEPLDYPNFIALINNCAFMLTGSSGV</sequence>
<accession>A0ABX7T2V8</accession>
<name>A0ABX7T2V8_9SPHN</name>
<gene>
    <name evidence="1" type="ORF">J4G78_17140</name>
</gene>
<keyword evidence="2" id="KW-1185">Reference proteome</keyword>
<proteinExistence type="predicted"/>
<dbReference type="RefSeq" id="WP_207987708.1">
    <property type="nucleotide sequence ID" value="NZ_CP071794.1"/>
</dbReference>
<dbReference type="SUPFAM" id="SSF53756">
    <property type="entry name" value="UDP-Glycosyltransferase/glycogen phosphorylase"/>
    <property type="match status" value="1"/>
</dbReference>
<reference evidence="1 2" key="1">
    <citation type="submission" date="2021-03" db="EMBL/GenBank/DDBJ databases">
        <title>Complete genome of Parasphingorhabdus_sp.JHSY0214.</title>
        <authorList>
            <person name="Yoo J.H."/>
            <person name="Bae J.W."/>
        </authorList>
    </citation>
    <scope>NUCLEOTIDE SEQUENCE [LARGE SCALE GENOMIC DNA]</scope>
    <source>
        <strain evidence="1 2">JHSY0214</strain>
    </source>
</reference>
<dbReference type="Gene3D" id="3.40.50.2000">
    <property type="entry name" value="Glycogen Phosphorylase B"/>
    <property type="match status" value="1"/>
</dbReference>
<evidence type="ECO:0000313" key="1">
    <source>
        <dbReference type="EMBL" id="QTD55884.1"/>
    </source>
</evidence>
<protein>
    <submittedName>
        <fullName evidence="1">Uncharacterized protein</fullName>
    </submittedName>
</protein>
<dbReference type="Proteomes" id="UP000663923">
    <property type="component" value="Chromosome"/>
</dbReference>
<evidence type="ECO:0000313" key="2">
    <source>
        <dbReference type="Proteomes" id="UP000663923"/>
    </source>
</evidence>
<dbReference type="EMBL" id="CP071794">
    <property type="protein sequence ID" value="QTD55884.1"/>
    <property type="molecule type" value="Genomic_DNA"/>
</dbReference>